<accession>A0A4Z0JNK3</accession>
<reference evidence="8 9" key="1">
    <citation type="submission" date="2018-10" db="EMBL/GenBank/DDBJ databases">
        <title>Lactobacillus sp. R7 and Lactobacillus sp. R19 isolated from fermented mustard green product of Taiwan.</title>
        <authorList>
            <person name="Lin S.-T."/>
        </authorList>
    </citation>
    <scope>NUCLEOTIDE SEQUENCE [LARGE SCALE GENOMIC DNA]</scope>
    <source>
        <strain evidence="8 9">BCRC 81127</strain>
    </source>
</reference>
<comment type="caution">
    <text evidence="8">The sequence shown here is derived from an EMBL/GenBank/DDBJ whole genome shotgun (WGS) entry which is preliminary data.</text>
</comment>
<gene>
    <name evidence="8" type="ORF">EGT49_05950</name>
</gene>
<sequence>MMYPIIICEDDSTQLAGIKKLISDYLLFHEKLFKIELAATAPDEVTTYLDTTQPKNGIYFLDIDLKADIDGIRLAQIIRQHDVQAKIIFVTTHDELAPLTLKKKVAAIDFIEKDQSLEDFRQEIFDALAYSKQLTDETLTVQKQNFSFTVGSQVYNLDKSEVVLVETSDVPHHLEVYTVDGVYDFYGKLSEIEEKHNFLFKISRSCLINPQNIHQVDFSTREIEFINGTKQKFSIGKSRKLKALLQKTL</sequence>
<feature type="domain" description="HTH LytTR-type" evidence="7">
    <location>
        <begin position="146"/>
        <end position="247"/>
    </location>
</feature>
<evidence type="ECO:0000313" key="9">
    <source>
        <dbReference type="Proteomes" id="UP000298021"/>
    </source>
</evidence>
<feature type="domain" description="Response regulatory" evidence="6">
    <location>
        <begin position="4"/>
        <end position="128"/>
    </location>
</feature>
<dbReference type="PROSITE" id="PS50110">
    <property type="entry name" value="RESPONSE_REGULATORY"/>
    <property type="match status" value="1"/>
</dbReference>
<keyword evidence="2" id="KW-0902">Two-component regulatory system</keyword>
<dbReference type="Pfam" id="PF00072">
    <property type="entry name" value="Response_reg"/>
    <property type="match status" value="1"/>
</dbReference>
<evidence type="ECO:0000259" key="7">
    <source>
        <dbReference type="PROSITE" id="PS50930"/>
    </source>
</evidence>
<evidence type="ECO:0000256" key="2">
    <source>
        <dbReference type="ARBA" id="ARBA00023012"/>
    </source>
</evidence>
<dbReference type="SMART" id="SM00448">
    <property type="entry name" value="REC"/>
    <property type="match status" value="1"/>
</dbReference>
<keyword evidence="1" id="KW-0963">Cytoplasm</keyword>
<dbReference type="InterPro" id="IPR046947">
    <property type="entry name" value="LytR-like"/>
</dbReference>
<protein>
    <submittedName>
        <fullName evidence="8">DNA-binding response regulator</fullName>
    </submittedName>
</protein>
<comment type="function">
    <text evidence="4">Required for high-level post-exponential phase expression of a series of secreted proteins.</text>
</comment>
<dbReference type="InterPro" id="IPR011006">
    <property type="entry name" value="CheY-like_superfamily"/>
</dbReference>
<dbReference type="AlphaFoldDB" id="A0A4Z0JNK3"/>
<dbReference type="Gene3D" id="3.40.50.2300">
    <property type="match status" value="1"/>
</dbReference>
<dbReference type="SMART" id="SM00850">
    <property type="entry name" value="LytTR"/>
    <property type="match status" value="1"/>
</dbReference>
<keyword evidence="3" id="KW-0010">Activator</keyword>
<dbReference type="Gene3D" id="2.40.50.1020">
    <property type="entry name" value="LytTr DNA-binding domain"/>
    <property type="match status" value="1"/>
</dbReference>
<dbReference type="SUPFAM" id="SSF52172">
    <property type="entry name" value="CheY-like"/>
    <property type="match status" value="1"/>
</dbReference>
<dbReference type="OrthoDB" id="9779387at2"/>
<dbReference type="CDD" id="cd17533">
    <property type="entry name" value="REC_LytTR_AgrA-like"/>
    <property type="match status" value="1"/>
</dbReference>
<evidence type="ECO:0000256" key="1">
    <source>
        <dbReference type="ARBA" id="ARBA00022490"/>
    </source>
</evidence>
<dbReference type="InterPro" id="IPR001789">
    <property type="entry name" value="Sig_transdc_resp-reg_receiver"/>
</dbReference>
<dbReference type="PANTHER" id="PTHR37299">
    <property type="entry name" value="TRANSCRIPTIONAL REGULATOR-RELATED"/>
    <property type="match status" value="1"/>
</dbReference>
<proteinExistence type="predicted"/>
<evidence type="ECO:0000256" key="5">
    <source>
        <dbReference type="PROSITE-ProRule" id="PRU00169"/>
    </source>
</evidence>
<evidence type="ECO:0000259" key="6">
    <source>
        <dbReference type="PROSITE" id="PS50110"/>
    </source>
</evidence>
<evidence type="ECO:0000256" key="4">
    <source>
        <dbReference type="ARBA" id="ARBA00037164"/>
    </source>
</evidence>
<dbReference type="GO" id="GO:0000156">
    <property type="term" value="F:phosphorelay response regulator activity"/>
    <property type="evidence" value="ECO:0007669"/>
    <property type="project" value="InterPro"/>
</dbReference>
<feature type="modified residue" description="4-aspartylphosphate" evidence="5">
    <location>
        <position position="62"/>
    </location>
</feature>
<dbReference type="EMBL" id="RKLY01000012">
    <property type="protein sequence ID" value="TGD23460.1"/>
    <property type="molecule type" value="Genomic_DNA"/>
</dbReference>
<organism evidence="8 9">
    <name type="scientific">Companilactobacillus suantsaicola</name>
    <dbReference type="NCBI Taxonomy" id="2487723"/>
    <lineage>
        <taxon>Bacteria</taxon>
        <taxon>Bacillati</taxon>
        <taxon>Bacillota</taxon>
        <taxon>Bacilli</taxon>
        <taxon>Lactobacillales</taxon>
        <taxon>Lactobacillaceae</taxon>
        <taxon>Companilactobacillus</taxon>
    </lineage>
</organism>
<keyword evidence="5" id="KW-0597">Phosphoprotein</keyword>
<dbReference type="PROSITE" id="PS50930">
    <property type="entry name" value="HTH_LYTTR"/>
    <property type="match status" value="1"/>
</dbReference>
<name>A0A4Z0JNK3_9LACO</name>
<dbReference type="PANTHER" id="PTHR37299:SF3">
    <property type="entry name" value="STAGE 0 SPORULATION PROTEIN A HOMOLOG"/>
    <property type="match status" value="1"/>
</dbReference>
<dbReference type="InterPro" id="IPR007492">
    <property type="entry name" value="LytTR_DNA-bd_dom"/>
</dbReference>
<dbReference type="Proteomes" id="UP000298021">
    <property type="component" value="Unassembled WGS sequence"/>
</dbReference>
<keyword evidence="8" id="KW-0238">DNA-binding</keyword>
<evidence type="ECO:0000313" key="8">
    <source>
        <dbReference type="EMBL" id="TGD23460.1"/>
    </source>
</evidence>
<evidence type="ECO:0000256" key="3">
    <source>
        <dbReference type="ARBA" id="ARBA00023159"/>
    </source>
</evidence>
<dbReference type="Pfam" id="PF04397">
    <property type="entry name" value="LytTR"/>
    <property type="match status" value="1"/>
</dbReference>
<dbReference type="GO" id="GO:0003677">
    <property type="term" value="F:DNA binding"/>
    <property type="evidence" value="ECO:0007669"/>
    <property type="project" value="UniProtKB-KW"/>
</dbReference>
<keyword evidence="9" id="KW-1185">Reference proteome</keyword>